<organism evidence="2 3">
    <name type="scientific">Lolium multiflorum</name>
    <name type="common">Italian ryegrass</name>
    <name type="synonym">Lolium perenne subsp. multiflorum</name>
    <dbReference type="NCBI Taxonomy" id="4521"/>
    <lineage>
        <taxon>Eukaryota</taxon>
        <taxon>Viridiplantae</taxon>
        <taxon>Streptophyta</taxon>
        <taxon>Embryophyta</taxon>
        <taxon>Tracheophyta</taxon>
        <taxon>Spermatophyta</taxon>
        <taxon>Magnoliopsida</taxon>
        <taxon>Liliopsida</taxon>
        <taxon>Poales</taxon>
        <taxon>Poaceae</taxon>
        <taxon>BOP clade</taxon>
        <taxon>Pooideae</taxon>
        <taxon>Poodae</taxon>
        <taxon>Poeae</taxon>
        <taxon>Poeae Chloroplast Group 2 (Poeae type)</taxon>
        <taxon>Loliodinae</taxon>
        <taxon>Loliinae</taxon>
        <taxon>Lolium</taxon>
    </lineage>
</organism>
<protein>
    <submittedName>
        <fullName evidence="2">Uncharacterized protein</fullName>
    </submittedName>
</protein>
<name>A0AAD8RUL5_LOLMU</name>
<evidence type="ECO:0000256" key="1">
    <source>
        <dbReference type="SAM" id="MobiDB-lite"/>
    </source>
</evidence>
<proteinExistence type="predicted"/>
<sequence length="116" mass="13262">MNRSDQRAEPPRPNEEFDGQITLSLAKNANQPKGTRLEDRDEVIEAFNKTSLFSYFQLGHLAVVSTCPHVVIFYDSDWNPHADLQALDRVTGIGQNKQVQVFCFCTELSIRMTFQK</sequence>
<dbReference type="Gene3D" id="3.40.50.300">
    <property type="entry name" value="P-loop containing nucleotide triphosphate hydrolases"/>
    <property type="match status" value="1"/>
</dbReference>
<comment type="caution">
    <text evidence="2">The sequence shown here is derived from an EMBL/GenBank/DDBJ whole genome shotgun (WGS) entry which is preliminary data.</text>
</comment>
<evidence type="ECO:0000313" key="2">
    <source>
        <dbReference type="EMBL" id="KAK1632068.1"/>
    </source>
</evidence>
<keyword evidence="3" id="KW-1185">Reference proteome</keyword>
<dbReference type="EMBL" id="JAUUTY010000005">
    <property type="protein sequence ID" value="KAK1632068.1"/>
    <property type="molecule type" value="Genomic_DNA"/>
</dbReference>
<dbReference type="InterPro" id="IPR027417">
    <property type="entry name" value="P-loop_NTPase"/>
</dbReference>
<accession>A0AAD8RUL5</accession>
<dbReference type="SUPFAM" id="SSF52540">
    <property type="entry name" value="P-loop containing nucleoside triphosphate hydrolases"/>
    <property type="match status" value="1"/>
</dbReference>
<dbReference type="AlphaFoldDB" id="A0AAD8RUL5"/>
<feature type="compositionally biased region" description="Basic and acidic residues" evidence="1">
    <location>
        <begin position="1"/>
        <end position="15"/>
    </location>
</feature>
<dbReference type="PANTHER" id="PTHR10799">
    <property type="entry name" value="SNF2/RAD54 HELICASE FAMILY"/>
    <property type="match status" value="1"/>
</dbReference>
<reference evidence="2" key="1">
    <citation type="submission" date="2023-07" db="EMBL/GenBank/DDBJ databases">
        <title>A chromosome-level genome assembly of Lolium multiflorum.</title>
        <authorList>
            <person name="Chen Y."/>
            <person name="Copetti D."/>
            <person name="Kolliker R."/>
            <person name="Studer B."/>
        </authorList>
    </citation>
    <scope>NUCLEOTIDE SEQUENCE</scope>
    <source>
        <strain evidence="2">02402/16</strain>
        <tissue evidence="2">Leaf</tissue>
    </source>
</reference>
<evidence type="ECO:0000313" key="3">
    <source>
        <dbReference type="Proteomes" id="UP001231189"/>
    </source>
</evidence>
<feature type="region of interest" description="Disordered" evidence="1">
    <location>
        <begin position="1"/>
        <end position="37"/>
    </location>
</feature>
<gene>
    <name evidence="2" type="ORF">QYE76_006383</name>
</gene>
<dbReference type="Proteomes" id="UP001231189">
    <property type="component" value="Unassembled WGS sequence"/>
</dbReference>
<feature type="compositionally biased region" description="Polar residues" evidence="1">
    <location>
        <begin position="21"/>
        <end position="33"/>
    </location>
</feature>